<dbReference type="InterPro" id="IPR011990">
    <property type="entry name" value="TPR-like_helical_dom_sf"/>
</dbReference>
<name>A0A8S9MH18_BRACR</name>
<dbReference type="GO" id="GO:0003723">
    <property type="term" value="F:RNA binding"/>
    <property type="evidence" value="ECO:0007669"/>
    <property type="project" value="InterPro"/>
</dbReference>
<protein>
    <submittedName>
        <fullName evidence="1">Uncharacterized protein</fullName>
    </submittedName>
</protein>
<gene>
    <name evidence="1" type="ORF">F2Q68_00040562</name>
</gene>
<organism evidence="1 2">
    <name type="scientific">Brassica cretica</name>
    <name type="common">Mustard</name>
    <dbReference type="NCBI Taxonomy" id="69181"/>
    <lineage>
        <taxon>Eukaryota</taxon>
        <taxon>Viridiplantae</taxon>
        <taxon>Streptophyta</taxon>
        <taxon>Embryophyta</taxon>
        <taxon>Tracheophyta</taxon>
        <taxon>Spermatophyta</taxon>
        <taxon>Magnoliopsida</taxon>
        <taxon>eudicotyledons</taxon>
        <taxon>Gunneridae</taxon>
        <taxon>Pentapetalae</taxon>
        <taxon>rosids</taxon>
        <taxon>malvids</taxon>
        <taxon>Brassicales</taxon>
        <taxon>Brassicaceae</taxon>
        <taxon>Brassiceae</taxon>
        <taxon>Brassica</taxon>
    </lineage>
</organism>
<dbReference type="EMBL" id="QGKW02000007">
    <property type="protein sequence ID" value="KAF2617518.1"/>
    <property type="molecule type" value="Genomic_DNA"/>
</dbReference>
<dbReference type="GO" id="GO:0009451">
    <property type="term" value="P:RNA modification"/>
    <property type="evidence" value="ECO:0007669"/>
    <property type="project" value="InterPro"/>
</dbReference>
<dbReference type="AlphaFoldDB" id="A0A8S9MH18"/>
<sequence length="195" mass="22845">MSIRGLFIESLFSSKRRLCLIPFWCVGSGLCQKLVRIMKFVSTGSRIWVESIRLFWNYMMQLWCVNDTWSRLRREIIFATLVPLLLQWFSGQIEMYSTCSTITQAIHLFNKRKDGDDRLLSAMIPGYAHYGNSDRENETFDQMQRAKVTLNEVTFLGLLSAFSHVALWHRGRRRCVILAYQGSLLFFDEDFKTGM</sequence>
<reference evidence="1" key="1">
    <citation type="submission" date="2019-12" db="EMBL/GenBank/DDBJ databases">
        <title>Genome sequencing and annotation of Brassica cretica.</title>
        <authorList>
            <person name="Studholme D.J."/>
            <person name="Sarris P.F."/>
        </authorList>
    </citation>
    <scope>NUCLEOTIDE SEQUENCE</scope>
    <source>
        <strain evidence="1">PFS-001/15</strain>
        <tissue evidence="1">Leaf</tissue>
    </source>
</reference>
<evidence type="ECO:0000313" key="1">
    <source>
        <dbReference type="EMBL" id="KAF2617518.1"/>
    </source>
</evidence>
<dbReference type="InterPro" id="IPR046960">
    <property type="entry name" value="PPR_At4g14850-like_plant"/>
</dbReference>
<evidence type="ECO:0000313" key="2">
    <source>
        <dbReference type="Proteomes" id="UP000712281"/>
    </source>
</evidence>
<dbReference type="Gene3D" id="1.25.40.10">
    <property type="entry name" value="Tetratricopeptide repeat domain"/>
    <property type="match status" value="1"/>
</dbReference>
<proteinExistence type="predicted"/>
<accession>A0A8S9MH18</accession>
<dbReference type="Proteomes" id="UP000712281">
    <property type="component" value="Unassembled WGS sequence"/>
</dbReference>
<dbReference type="PANTHER" id="PTHR47926">
    <property type="entry name" value="PENTATRICOPEPTIDE REPEAT-CONTAINING PROTEIN"/>
    <property type="match status" value="1"/>
</dbReference>
<comment type="caution">
    <text evidence="1">The sequence shown here is derived from an EMBL/GenBank/DDBJ whole genome shotgun (WGS) entry which is preliminary data.</text>
</comment>